<dbReference type="Pfam" id="PF00407">
    <property type="entry name" value="Bet_v_1"/>
    <property type="match status" value="1"/>
</dbReference>
<dbReference type="InterPro" id="IPR000916">
    <property type="entry name" value="Bet_v_I/MLP"/>
</dbReference>
<dbReference type="PANTHER" id="PTHR31907">
    <property type="entry name" value="MLP-LIKE PROTEIN 423"/>
    <property type="match status" value="1"/>
</dbReference>
<dbReference type="Gene3D" id="3.30.530.20">
    <property type="match status" value="1"/>
</dbReference>
<dbReference type="InterPro" id="IPR051761">
    <property type="entry name" value="MLP-like_ligand-binding"/>
</dbReference>
<evidence type="ECO:0000259" key="1">
    <source>
        <dbReference type="Pfam" id="PF00407"/>
    </source>
</evidence>
<keyword evidence="3" id="KW-1185">Reference proteome</keyword>
<sequence>MCVKGKFIASVEVKCRGHMVHDLLHMNTHHIANITPKNVNRFEIHEGESVKVGSILS</sequence>
<dbReference type="GO" id="GO:0006952">
    <property type="term" value="P:defense response"/>
    <property type="evidence" value="ECO:0007669"/>
    <property type="project" value="InterPro"/>
</dbReference>
<dbReference type="SUPFAM" id="SSF55961">
    <property type="entry name" value="Bet v1-like"/>
    <property type="match status" value="1"/>
</dbReference>
<proteinExistence type="predicted"/>
<protein>
    <recommendedName>
        <fullName evidence="1">Bet v I/Major latex protein domain-containing protein</fullName>
    </recommendedName>
</protein>
<reference evidence="2 3" key="1">
    <citation type="submission" date="2023-10" db="EMBL/GenBank/DDBJ databases">
        <title>Genome-Wide Identification Analysis in wild type Solanum Pinnatisectum Reveals Some Genes Defensing Phytophthora Infestans.</title>
        <authorList>
            <person name="Sun C."/>
        </authorList>
    </citation>
    <scope>NUCLEOTIDE SEQUENCE [LARGE SCALE GENOMIC DNA]</scope>
    <source>
        <strain evidence="2">LQN</strain>
        <tissue evidence="2">Leaf</tissue>
    </source>
</reference>
<feature type="domain" description="Bet v I/Major latex protein" evidence="1">
    <location>
        <begin position="4"/>
        <end position="56"/>
    </location>
</feature>
<accession>A0AAV9LYZ4</accession>
<evidence type="ECO:0000313" key="2">
    <source>
        <dbReference type="EMBL" id="KAK4729799.1"/>
    </source>
</evidence>
<name>A0AAV9LYZ4_9SOLN</name>
<dbReference type="AlphaFoldDB" id="A0AAV9LYZ4"/>
<gene>
    <name evidence="2" type="ORF">R3W88_022787</name>
</gene>
<dbReference type="InterPro" id="IPR023393">
    <property type="entry name" value="START-like_dom_sf"/>
</dbReference>
<organism evidence="2 3">
    <name type="scientific">Solanum pinnatisectum</name>
    <name type="common">tansyleaf nightshade</name>
    <dbReference type="NCBI Taxonomy" id="50273"/>
    <lineage>
        <taxon>Eukaryota</taxon>
        <taxon>Viridiplantae</taxon>
        <taxon>Streptophyta</taxon>
        <taxon>Embryophyta</taxon>
        <taxon>Tracheophyta</taxon>
        <taxon>Spermatophyta</taxon>
        <taxon>Magnoliopsida</taxon>
        <taxon>eudicotyledons</taxon>
        <taxon>Gunneridae</taxon>
        <taxon>Pentapetalae</taxon>
        <taxon>asterids</taxon>
        <taxon>lamiids</taxon>
        <taxon>Solanales</taxon>
        <taxon>Solanaceae</taxon>
        <taxon>Solanoideae</taxon>
        <taxon>Solaneae</taxon>
        <taxon>Solanum</taxon>
    </lineage>
</organism>
<comment type="caution">
    <text evidence="2">The sequence shown here is derived from an EMBL/GenBank/DDBJ whole genome shotgun (WGS) entry which is preliminary data.</text>
</comment>
<dbReference type="EMBL" id="JAWPEI010000004">
    <property type="protein sequence ID" value="KAK4729799.1"/>
    <property type="molecule type" value="Genomic_DNA"/>
</dbReference>
<evidence type="ECO:0000313" key="3">
    <source>
        <dbReference type="Proteomes" id="UP001311915"/>
    </source>
</evidence>
<dbReference type="Proteomes" id="UP001311915">
    <property type="component" value="Unassembled WGS sequence"/>
</dbReference>